<dbReference type="GO" id="GO:0005524">
    <property type="term" value="F:ATP binding"/>
    <property type="evidence" value="ECO:0007669"/>
    <property type="project" value="UniProtKB-KW"/>
</dbReference>
<sequence>MTGPPWLRDTIARRFALTIIVVIGLVFALANGAALLAGDWVRPSARGMGLVDRINDIVLLLEAVPPAGRQVAAAAVADGSFRVDVQAPGSAGAVSLDAAAHRQPPQPEVFAPEHGRQRLVLRLAGGSATTADRSVLDTGVGAGPGSYVLAVEVQDGGWVVFTAPTRFWGLDQKARNGIKLAVLTLTVIGISVAAAYQLSRPIRRFTEAVRRFGNDPRAAALPVAGPVELREAVRAFNAMQAKIQAFVSDRTAMLAAISHDLRTPLTKIRLRGEFIEDDDQRARLFRDVDDMQAMVDSALAFFRDDLQDEEVTTFDFPELLRTIADDYADQGHPVAYDGLDNLVHRGKPFALKRAFTNLVDNAVKYGHAPELELRCREDTVVVAVRDSGPGIPTTAFEEVFAPFYRLERSRNRATGGVGLGLTSARSVIQGHGGSITLHNRESGGLELRVTLPA</sequence>
<dbReference type="RefSeq" id="WP_171836897.1">
    <property type="nucleotide sequence ID" value="NZ_CP053711.1"/>
</dbReference>
<dbReference type="Pfam" id="PF02518">
    <property type="entry name" value="HATPase_c"/>
    <property type="match status" value="1"/>
</dbReference>
<dbReference type="CDD" id="cd06225">
    <property type="entry name" value="HAMP"/>
    <property type="match status" value="1"/>
</dbReference>
<feature type="domain" description="Histidine kinase" evidence="16">
    <location>
        <begin position="256"/>
        <end position="453"/>
    </location>
</feature>
<evidence type="ECO:0000259" key="17">
    <source>
        <dbReference type="PROSITE" id="PS50885"/>
    </source>
</evidence>
<dbReference type="InterPro" id="IPR003660">
    <property type="entry name" value="HAMP_dom"/>
</dbReference>
<dbReference type="CDD" id="cd00082">
    <property type="entry name" value="HisKA"/>
    <property type="match status" value="1"/>
</dbReference>
<dbReference type="SMART" id="SM00387">
    <property type="entry name" value="HATPase_c"/>
    <property type="match status" value="1"/>
</dbReference>
<evidence type="ECO:0000256" key="3">
    <source>
        <dbReference type="ARBA" id="ARBA00012438"/>
    </source>
</evidence>
<dbReference type="PROSITE" id="PS50109">
    <property type="entry name" value="HIS_KIN"/>
    <property type="match status" value="1"/>
</dbReference>
<feature type="transmembrane region" description="Helical" evidence="15">
    <location>
        <begin position="15"/>
        <end position="38"/>
    </location>
</feature>
<evidence type="ECO:0000256" key="13">
    <source>
        <dbReference type="ARBA" id="ARBA00023012"/>
    </source>
</evidence>
<evidence type="ECO:0000259" key="16">
    <source>
        <dbReference type="PROSITE" id="PS50109"/>
    </source>
</evidence>
<dbReference type="InterPro" id="IPR003594">
    <property type="entry name" value="HATPase_dom"/>
</dbReference>
<evidence type="ECO:0000256" key="8">
    <source>
        <dbReference type="ARBA" id="ARBA00022692"/>
    </source>
</evidence>
<keyword evidence="14 15" id="KW-0472">Membrane</keyword>
<evidence type="ECO:0000256" key="11">
    <source>
        <dbReference type="ARBA" id="ARBA00022840"/>
    </source>
</evidence>
<dbReference type="CDD" id="cd00075">
    <property type="entry name" value="HATPase"/>
    <property type="match status" value="1"/>
</dbReference>
<dbReference type="AlphaFoldDB" id="A0A6M8HZ33"/>
<keyword evidence="12 15" id="KW-1133">Transmembrane helix</keyword>
<keyword evidence="10" id="KW-0418">Kinase</keyword>
<keyword evidence="6" id="KW-0597">Phosphoprotein</keyword>
<evidence type="ECO:0000313" key="18">
    <source>
        <dbReference type="EMBL" id="QKE93662.1"/>
    </source>
</evidence>
<dbReference type="Gene3D" id="1.10.287.130">
    <property type="match status" value="1"/>
</dbReference>
<evidence type="ECO:0000256" key="5">
    <source>
        <dbReference type="ARBA" id="ARBA00022519"/>
    </source>
</evidence>
<evidence type="ECO:0000256" key="2">
    <source>
        <dbReference type="ARBA" id="ARBA00004429"/>
    </source>
</evidence>
<dbReference type="InterPro" id="IPR005467">
    <property type="entry name" value="His_kinase_dom"/>
</dbReference>
<evidence type="ECO:0000256" key="1">
    <source>
        <dbReference type="ARBA" id="ARBA00000085"/>
    </source>
</evidence>
<dbReference type="Pfam" id="PF00512">
    <property type="entry name" value="HisKA"/>
    <property type="match status" value="1"/>
</dbReference>
<dbReference type="InterPro" id="IPR036097">
    <property type="entry name" value="HisK_dim/P_sf"/>
</dbReference>
<organism evidence="18 19">
    <name type="scientific">Lichenicola cladoniae</name>
    <dbReference type="NCBI Taxonomy" id="1484109"/>
    <lineage>
        <taxon>Bacteria</taxon>
        <taxon>Pseudomonadati</taxon>
        <taxon>Pseudomonadota</taxon>
        <taxon>Alphaproteobacteria</taxon>
        <taxon>Acetobacterales</taxon>
        <taxon>Acetobacteraceae</taxon>
        <taxon>Lichenicola</taxon>
    </lineage>
</organism>
<gene>
    <name evidence="18" type="ORF">HN018_26310</name>
</gene>
<proteinExistence type="predicted"/>
<feature type="domain" description="HAMP" evidence="17">
    <location>
        <begin position="196"/>
        <end position="248"/>
    </location>
</feature>
<keyword evidence="9" id="KW-0547">Nucleotide-binding</keyword>
<evidence type="ECO:0000256" key="7">
    <source>
        <dbReference type="ARBA" id="ARBA00022679"/>
    </source>
</evidence>
<dbReference type="KEGG" id="lck:HN018_26310"/>
<dbReference type="SUPFAM" id="SSF47384">
    <property type="entry name" value="Homodimeric domain of signal transducing histidine kinase"/>
    <property type="match status" value="1"/>
</dbReference>
<dbReference type="SMART" id="SM00304">
    <property type="entry name" value="HAMP"/>
    <property type="match status" value="1"/>
</dbReference>
<comment type="subcellular location">
    <subcellularLocation>
        <location evidence="2">Cell inner membrane</location>
        <topology evidence="2">Multi-pass membrane protein</topology>
    </subcellularLocation>
</comment>
<keyword evidence="11" id="KW-0067">ATP-binding</keyword>
<comment type="catalytic activity">
    <reaction evidence="1">
        <text>ATP + protein L-histidine = ADP + protein N-phospho-L-histidine.</text>
        <dbReference type="EC" id="2.7.13.3"/>
    </reaction>
</comment>
<evidence type="ECO:0000256" key="6">
    <source>
        <dbReference type="ARBA" id="ARBA00022553"/>
    </source>
</evidence>
<dbReference type="SMART" id="SM00388">
    <property type="entry name" value="HisKA"/>
    <property type="match status" value="1"/>
</dbReference>
<evidence type="ECO:0000313" key="19">
    <source>
        <dbReference type="Proteomes" id="UP000500767"/>
    </source>
</evidence>
<evidence type="ECO:0000256" key="4">
    <source>
        <dbReference type="ARBA" id="ARBA00022475"/>
    </source>
</evidence>
<geneLocation type="plasmid" evidence="18 19">
    <name>unnamed4</name>
</geneLocation>
<dbReference type="PROSITE" id="PS50885">
    <property type="entry name" value="HAMP"/>
    <property type="match status" value="1"/>
</dbReference>
<keyword evidence="4" id="KW-1003">Cell membrane</keyword>
<dbReference type="Gene3D" id="3.30.565.10">
    <property type="entry name" value="Histidine kinase-like ATPase, C-terminal domain"/>
    <property type="match status" value="1"/>
</dbReference>
<name>A0A6M8HZ33_9PROT</name>
<dbReference type="PRINTS" id="PR00344">
    <property type="entry name" value="BCTRLSENSOR"/>
</dbReference>
<dbReference type="Pfam" id="PF00672">
    <property type="entry name" value="HAMP"/>
    <property type="match status" value="1"/>
</dbReference>
<accession>A0A6M8HZ33</accession>
<dbReference type="SUPFAM" id="SSF55874">
    <property type="entry name" value="ATPase domain of HSP90 chaperone/DNA topoisomerase II/histidine kinase"/>
    <property type="match status" value="1"/>
</dbReference>
<evidence type="ECO:0000256" key="12">
    <source>
        <dbReference type="ARBA" id="ARBA00022989"/>
    </source>
</evidence>
<keyword evidence="8 15" id="KW-0812">Transmembrane</keyword>
<dbReference type="GO" id="GO:0000155">
    <property type="term" value="F:phosphorelay sensor kinase activity"/>
    <property type="evidence" value="ECO:0007669"/>
    <property type="project" value="InterPro"/>
</dbReference>
<dbReference type="InterPro" id="IPR050980">
    <property type="entry name" value="2C_sensor_his_kinase"/>
</dbReference>
<dbReference type="GO" id="GO:0005886">
    <property type="term" value="C:plasma membrane"/>
    <property type="evidence" value="ECO:0007669"/>
    <property type="project" value="UniProtKB-SubCell"/>
</dbReference>
<dbReference type="EC" id="2.7.13.3" evidence="3"/>
<dbReference type="PANTHER" id="PTHR44936:SF5">
    <property type="entry name" value="SENSOR HISTIDINE KINASE ENVZ"/>
    <property type="match status" value="1"/>
</dbReference>
<evidence type="ECO:0000256" key="10">
    <source>
        <dbReference type="ARBA" id="ARBA00022777"/>
    </source>
</evidence>
<evidence type="ECO:0000256" key="14">
    <source>
        <dbReference type="ARBA" id="ARBA00023136"/>
    </source>
</evidence>
<keyword evidence="19" id="KW-1185">Reference proteome</keyword>
<evidence type="ECO:0000256" key="9">
    <source>
        <dbReference type="ARBA" id="ARBA00022741"/>
    </source>
</evidence>
<keyword evidence="18" id="KW-0614">Plasmid</keyword>
<protein>
    <recommendedName>
        <fullName evidence="3">histidine kinase</fullName>
        <ecNumber evidence="3">2.7.13.3</ecNumber>
    </recommendedName>
</protein>
<dbReference type="Proteomes" id="UP000500767">
    <property type="component" value="Plasmid unnamed4"/>
</dbReference>
<dbReference type="InterPro" id="IPR004358">
    <property type="entry name" value="Sig_transdc_His_kin-like_C"/>
</dbReference>
<dbReference type="InterPro" id="IPR036890">
    <property type="entry name" value="HATPase_C_sf"/>
</dbReference>
<reference evidence="18 19" key="1">
    <citation type="journal article" date="2014" name="World J. Microbiol. Biotechnol.">
        <title>Biodiversity and physiological characteristics of Antarctic and Arctic lichens-associated bacteria.</title>
        <authorList>
            <person name="Lee Y.M."/>
            <person name="Kim E.H."/>
            <person name="Lee H.K."/>
            <person name="Hong S.G."/>
        </authorList>
    </citation>
    <scope>NUCLEOTIDE SEQUENCE [LARGE SCALE GENOMIC DNA]</scope>
    <source>
        <strain evidence="18 19">PAMC 26569</strain>
        <plasmid evidence="18">unnamed4</plasmid>
    </source>
</reference>
<keyword evidence="5" id="KW-0997">Cell inner membrane</keyword>
<evidence type="ECO:0000256" key="15">
    <source>
        <dbReference type="SAM" id="Phobius"/>
    </source>
</evidence>
<keyword evidence="13" id="KW-0902">Two-component regulatory system</keyword>
<keyword evidence="7" id="KW-0808">Transferase</keyword>
<feature type="transmembrane region" description="Helical" evidence="15">
    <location>
        <begin position="180"/>
        <end position="198"/>
    </location>
</feature>
<dbReference type="EMBL" id="CP053711">
    <property type="protein sequence ID" value="QKE93662.1"/>
    <property type="molecule type" value="Genomic_DNA"/>
</dbReference>
<dbReference type="InterPro" id="IPR003661">
    <property type="entry name" value="HisK_dim/P_dom"/>
</dbReference>
<dbReference type="PANTHER" id="PTHR44936">
    <property type="entry name" value="SENSOR PROTEIN CREC"/>
    <property type="match status" value="1"/>
</dbReference>